<accession>A0A516NPN0</accession>
<sequence length="276" mass="30335">MTEVARIRQALGARLRELRKGARLTGQQLGDAAGWHWSKVSRIENGKQLPSEADVETWCRHCDAELAIPDLIASLRNVQAQWAEWKRIAAGGHARRQRRGVELDAATTLVRIYSANVVSGILQTEAYARAVLSTCIGFLGALDDLDAAVAARLERQRALHTGVTRYAILIHESALYVDVADPAVRAVQLQYLLDAGFDNVRLLLGIVPTAHRFIYTTTSFTMYDARMALVETISAELTINAPSELALYERTWTALQGQAVFGDNAKTLIAQAIPDA</sequence>
<evidence type="ECO:0000313" key="3">
    <source>
        <dbReference type="Proteomes" id="UP000317039"/>
    </source>
</evidence>
<dbReference type="CDD" id="cd00093">
    <property type="entry name" value="HTH_XRE"/>
    <property type="match status" value="1"/>
</dbReference>
<dbReference type="PROSITE" id="PS50943">
    <property type="entry name" value="HTH_CROC1"/>
    <property type="match status" value="1"/>
</dbReference>
<dbReference type="KEGG" id="nod:FOH10_21105"/>
<name>A0A516NPN0_9NOCA</name>
<dbReference type="GO" id="GO:0003677">
    <property type="term" value="F:DNA binding"/>
    <property type="evidence" value="ECO:0007669"/>
    <property type="project" value="InterPro"/>
</dbReference>
<dbReference type="InterPro" id="IPR001387">
    <property type="entry name" value="Cro/C1-type_HTH"/>
</dbReference>
<feature type="domain" description="HTH cro/C1-type" evidence="1">
    <location>
        <begin position="15"/>
        <end position="71"/>
    </location>
</feature>
<dbReference type="SUPFAM" id="SSF47413">
    <property type="entry name" value="lambda repressor-like DNA-binding domains"/>
    <property type="match status" value="1"/>
</dbReference>
<dbReference type="InterPro" id="IPR010982">
    <property type="entry name" value="Lambda_DNA-bd_dom_sf"/>
</dbReference>
<dbReference type="Proteomes" id="UP000317039">
    <property type="component" value="Chromosome"/>
</dbReference>
<gene>
    <name evidence="2" type="ORF">FOH10_21105</name>
</gene>
<dbReference type="EMBL" id="CP041695">
    <property type="protein sequence ID" value="QDP80835.1"/>
    <property type="molecule type" value="Genomic_DNA"/>
</dbReference>
<proteinExistence type="predicted"/>
<dbReference type="SMART" id="SM00530">
    <property type="entry name" value="HTH_XRE"/>
    <property type="match status" value="1"/>
</dbReference>
<dbReference type="RefSeq" id="WP_143982043.1">
    <property type="nucleotide sequence ID" value="NZ_CP041695.1"/>
</dbReference>
<reference evidence="2 3" key="1">
    <citation type="submission" date="2019-07" db="EMBL/GenBank/DDBJ databases">
        <title>Complete Genome Sequence and Methylome Analysis of Nocardia otitidis-caviarum NEB252.</title>
        <authorList>
            <person name="Fomenkov A."/>
            <person name="Anton B.P."/>
            <person name="Vincze T."/>
            <person name="Roberts R.J."/>
        </authorList>
    </citation>
    <scope>NUCLEOTIDE SEQUENCE [LARGE SCALE GENOMIC DNA]</scope>
    <source>
        <strain evidence="2 3">NEB252</strain>
    </source>
</reference>
<protein>
    <submittedName>
        <fullName evidence="2">Helix-turn-helix domain-containing protein</fullName>
    </submittedName>
</protein>
<dbReference type="Pfam" id="PF13560">
    <property type="entry name" value="HTH_31"/>
    <property type="match status" value="1"/>
</dbReference>
<evidence type="ECO:0000259" key="1">
    <source>
        <dbReference type="PROSITE" id="PS50943"/>
    </source>
</evidence>
<evidence type="ECO:0000313" key="2">
    <source>
        <dbReference type="EMBL" id="QDP80835.1"/>
    </source>
</evidence>
<dbReference type="Gene3D" id="1.10.260.40">
    <property type="entry name" value="lambda repressor-like DNA-binding domains"/>
    <property type="match status" value="1"/>
</dbReference>
<dbReference type="GeneID" id="80334861"/>
<dbReference type="AlphaFoldDB" id="A0A516NPN0"/>
<organism evidence="2 3">
    <name type="scientific">Nocardia otitidiscaviarum</name>
    <dbReference type="NCBI Taxonomy" id="1823"/>
    <lineage>
        <taxon>Bacteria</taxon>
        <taxon>Bacillati</taxon>
        <taxon>Actinomycetota</taxon>
        <taxon>Actinomycetes</taxon>
        <taxon>Mycobacteriales</taxon>
        <taxon>Nocardiaceae</taxon>
        <taxon>Nocardia</taxon>
    </lineage>
</organism>
<dbReference type="InterPro" id="IPR043917">
    <property type="entry name" value="DUF5753"/>
</dbReference>
<dbReference type="Pfam" id="PF19054">
    <property type="entry name" value="DUF5753"/>
    <property type="match status" value="1"/>
</dbReference>